<evidence type="ECO:0000259" key="1">
    <source>
        <dbReference type="Pfam" id="PF08241"/>
    </source>
</evidence>
<dbReference type="InterPro" id="IPR013216">
    <property type="entry name" value="Methyltransf_11"/>
</dbReference>
<dbReference type="GO" id="GO:0008757">
    <property type="term" value="F:S-adenosylmethionine-dependent methyltransferase activity"/>
    <property type="evidence" value="ECO:0007669"/>
    <property type="project" value="InterPro"/>
</dbReference>
<feature type="domain" description="Methyltransferase type 11" evidence="1">
    <location>
        <begin position="20"/>
        <end position="84"/>
    </location>
</feature>
<accession>X0WWI0</accession>
<feature type="non-terminal residue" evidence="2">
    <location>
        <position position="123"/>
    </location>
</feature>
<dbReference type="SUPFAM" id="SSF53335">
    <property type="entry name" value="S-adenosyl-L-methionine-dependent methyltransferases"/>
    <property type="match status" value="1"/>
</dbReference>
<reference evidence="2" key="1">
    <citation type="journal article" date="2014" name="Front. Microbiol.">
        <title>High frequency of phylogenetically diverse reductive dehalogenase-homologous genes in deep subseafloor sedimentary metagenomes.</title>
        <authorList>
            <person name="Kawai M."/>
            <person name="Futagami T."/>
            <person name="Toyoda A."/>
            <person name="Takaki Y."/>
            <person name="Nishi S."/>
            <person name="Hori S."/>
            <person name="Arai W."/>
            <person name="Tsubouchi T."/>
            <person name="Morono Y."/>
            <person name="Uchiyama I."/>
            <person name="Ito T."/>
            <person name="Fujiyama A."/>
            <person name="Inagaki F."/>
            <person name="Takami H."/>
        </authorList>
    </citation>
    <scope>NUCLEOTIDE SEQUENCE</scope>
    <source>
        <strain evidence="2">Expedition CK06-06</strain>
    </source>
</reference>
<dbReference type="EMBL" id="BARS01032356">
    <property type="protein sequence ID" value="GAG27547.1"/>
    <property type="molecule type" value="Genomic_DNA"/>
</dbReference>
<protein>
    <recommendedName>
        <fullName evidence="1">Methyltransferase type 11 domain-containing protein</fullName>
    </recommendedName>
</protein>
<dbReference type="Gene3D" id="3.40.50.150">
    <property type="entry name" value="Vaccinia Virus protein VP39"/>
    <property type="match status" value="1"/>
</dbReference>
<dbReference type="AlphaFoldDB" id="X0WWI0"/>
<name>X0WWI0_9ZZZZ</name>
<organism evidence="2">
    <name type="scientific">marine sediment metagenome</name>
    <dbReference type="NCBI Taxonomy" id="412755"/>
    <lineage>
        <taxon>unclassified sequences</taxon>
        <taxon>metagenomes</taxon>
        <taxon>ecological metagenomes</taxon>
    </lineage>
</organism>
<evidence type="ECO:0000313" key="2">
    <source>
        <dbReference type="EMBL" id="GAG27547.1"/>
    </source>
</evidence>
<comment type="caution">
    <text evidence="2">The sequence shown here is derived from an EMBL/GenBank/DDBJ whole genome shotgun (WGS) entry which is preliminary data.</text>
</comment>
<dbReference type="InterPro" id="IPR029063">
    <property type="entry name" value="SAM-dependent_MTases_sf"/>
</dbReference>
<proteinExistence type="predicted"/>
<dbReference type="Pfam" id="PF08241">
    <property type="entry name" value="Methyltransf_11"/>
    <property type="match status" value="1"/>
</dbReference>
<sequence length="123" mass="14111">MKLNLGSGDTPKRGYINFDATIFKRVKTNTETNVVGRIEAMPFKLESFDQIWCSHVIEHFYFKGSLELLRICYDLLEVDGLCIMEGPCLLGAYEVYVVRDNNIRKYIQMLYGTGPRAVKAYGE</sequence>
<gene>
    <name evidence="2" type="ORF">S01H1_50228</name>
</gene>